<name>D3F8E4_CONWI</name>
<feature type="region of interest" description="Disordered" evidence="8">
    <location>
        <begin position="319"/>
        <end position="345"/>
    </location>
</feature>
<dbReference type="NCBIfam" id="NF008453">
    <property type="entry name" value="PRK11308.1"/>
    <property type="match status" value="2"/>
</dbReference>
<keyword evidence="6" id="KW-0067">ATP-binding</keyword>
<dbReference type="PROSITE" id="PS50893">
    <property type="entry name" value="ABC_TRANSPORTER_2"/>
    <property type="match status" value="2"/>
</dbReference>
<dbReference type="OrthoDB" id="3169708at2"/>
<dbReference type="PANTHER" id="PTHR43297:SF2">
    <property type="entry name" value="DIPEPTIDE TRANSPORT ATP-BINDING PROTEIN DPPD"/>
    <property type="match status" value="1"/>
</dbReference>
<proteinExistence type="inferred from homology"/>
<dbReference type="GO" id="GO:0005524">
    <property type="term" value="F:ATP binding"/>
    <property type="evidence" value="ECO:0007669"/>
    <property type="project" value="UniProtKB-KW"/>
</dbReference>
<dbReference type="Proteomes" id="UP000008229">
    <property type="component" value="Chromosome"/>
</dbReference>
<evidence type="ECO:0000256" key="3">
    <source>
        <dbReference type="ARBA" id="ARBA00022448"/>
    </source>
</evidence>
<evidence type="ECO:0000256" key="7">
    <source>
        <dbReference type="ARBA" id="ARBA00023136"/>
    </source>
</evidence>
<protein>
    <submittedName>
        <fullName evidence="10">Oligopeptide/dipeptide ABC transporter, ATPase subunit</fullName>
    </submittedName>
</protein>
<dbReference type="GO" id="GO:0005886">
    <property type="term" value="C:plasma membrane"/>
    <property type="evidence" value="ECO:0007669"/>
    <property type="project" value="UniProtKB-SubCell"/>
</dbReference>
<dbReference type="Pfam" id="PF08352">
    <property type="entry name" value="oligo_HPY"/>
    <property type="match status" value="1"/>
</dbReference>
<keyword evidence="5" id="KW-0547">Nucleotide-binding</keyword>
<dbReference type="SMART" id="SM00382">
    <property type="entry name" value="AAA"/>
    <property type="match status" value="2"/>
</dbReference>
<feature type="domain" description="ABC transporter" evidence="9">
    <location>
        <begin position="5"/>
        <end position="254"/>
    </location>
</feature>
<evidence type="ECO:0000256" key="8">
    <source>
        <dbReference type="SAM" id="MobiDB-lite"/>
    </source>
</evidence>
<dbReference type="STRING" id="469383.Cwoe_0579"/>
<evidence type="ECO:0000256" key="2">
    <source>
        <dbReference type="ARBA" id="ARBA00005417"/>
    </source>
</evidence>
<dbReference type="GO" id="GO:0015833">
    <property type="term" value="P:peptide transport"/>
    <property type="evidence" value="ECO:0007669"/>
    <property type="project" value="InterPro"/>
</dbReference>
<gene>
    <name evidence="10" type="ordered locus">Cwoe_0579</name>
</gene>
<dbReference type="PANTHER" id="PTHR43297">
    <property type="entry name" value="OLIGOPEPTIDE TRANSPORT ATP-BINDING PROTEIN APPD"/>
    <property type="match status" value="1"/>
</dbReference>
<dbReference type="GO" id="GO:0016887">
    <property type="term" value="F:ATP hydrolysis activity"/>
    <property type="evidence" value="ECO:0007669"/>
    <property type="project" value="InterPro"/>
</dbReference>
<sequence>MTVAVSVGELRVDLSGSGADVVDAVSFTIRAGEIVGLVGESGSGKTTVGTALLGHARRGATVAGGRIAIDGQELLGLGEAALAGVRGSVVAYVPQDPSTALNPALRLGIQLRELLDVHAPEAPRAQAGERIAAALRDVRLPDDPAFLRRYPHQLSGGQQQRVCLAMAFLLRPRAIVLDEPTTGLDVTTQAHVLATVRELCAAYDVAALYVTHDLAVVANLADRVLVMYAGRIVEAGARDAVLREPAHPYTTLLLAASPDLRERRRMTPIPGHAPAPGARPGGCSFAPRCPLAIERCRAEAPALTGHARAPGREVACHRAGELEPPRRGEVADAAGSTAEAAPAAPATATAARPLLSVRDVHCSYGAVTVLRGVSLAVEPRSCVAIVGESGSGKTTLVRTIAGLRVADAGEIALDGRVLDGVARRRTAADRQALQYVFQNPYASLNPRKSVAEILTKPVRHFFGGSAKAARPRVAEALEAVGLPERVLTRYPDQLSGGERQRVAIARALACDPRLLICDEITSALDVSVQATIVDLLGRLRRERGLGLIFVTHDLALVRTIADRVVVLDGGAIVEAGATDDVLDRPQADYTRELLADTPSW</sequence>
<reference evidence="11" key="2">
    <citation type="submission" date="2010-01" db="EMBL/GenBank/DDBJ databases">
        <title>The complete genome of Conexibacter woesei DSM 14684.</title>
        <authorList>
            <consortium name="US DOE Joint Genome Institute (JGI-PGF)"/>
            <person name="Lucas S."/>
            <person name="Copeland A."/>
            <person name="Lapidus A."/>
            <person name="Glavina del Rio T."/>
            <person name="Dalin E."/>
            <person name="Tice H."/>
            <person name="Bruce D."/>
            <person name="Goodwin L."/>
            <person name="Pitluck S."/>
            <person name="Kyrpides N."/>
            <person name="Mavromatis K."/>
            <person name="Ivanova N."/>
            <person name="Mikhailova N."/>
            <person name="Chertkov O."/>
            <person name="Brettin T."/>
            <person name="Detter J.C."/>
            <person name="Han C."/>
            <person name="Larimer F."/>
            <person name="Land M."/>
            <person name="Hauser L."/>
            <person name="Markowitz V."/>
            <person name="Cheng J.-F."/>
            <person name="Hugenholtz P."/>
            <person name="Woyke T."/>
            <person name="Wu D."/>
            <person name="Pukall R."/>
            <person name="Steenblock K."/>
            <person name="Schneider S."/>
            <person name="Klenk H.-P."/>
            <person name="Eisen J.A."/>
        </authorList>
    </citation>
    <scope>NUCLEOTIDE SEQUENCE [LARGE SCALE GENOMIC DNA]</scope>
    <source>
        <strain evidence="11">DSM 14684 / CIP 108061 / JCM 11494 / NBRC 100937 / ID131577</strain>
    </source>
</reference>
<organism evidence="10 11">
    <name type="scientific">Conexibacter woesei (strain DSM 14684 / CCUG 47730 / CIP 108061 / JCM 11494 / NBRC 100937 / ID131577)</name>
    <dbReference type="NCBI Taxonomy" id="469383"/>
    <lineage>
        <taxon>Bacteria</taxon>
        <taxon>Bacillati</taxon>
        <taxon>Actinomycetota</taxon>
        <taxon>Thermoleophilia</taxon>
        <taxon>Solirubrobacterales</taxon>
        <taxon>Conexibacteraceae</taxon>
        <taxon>Conexibacter</taxon>
    </lineage>
</organism>
<feature type="domain" description="ABC transporter" evidence="9">
    <location>
        <begin position="355"/>
        <end position="594"/>
    </location>
</feature>
<dbReference type="Pfam" id="PF00005">
    <property type="entry name" value="ABC_tran"/>
    <property type="match status" value="2"/>
</dbReference>
<comment type="subcellular location">
    <subcellularLocation>
        <location evidence="1">Cell membrane</location>
        <topology evidence="1">Peripheral membrane protein</topology>
    </subcellularLocation>
</comment>
<dbReference type="NCBIfam" id="NF007739">
    <property type="entry name" value="PRK10419.1"/>
    <property type="match status" value="2"/>
</dbReference>
<evidence type="ECO:0000313" key="11">
    <source>
        <dbReference type="Proteomes" id="UP000008229"/>
    </source>
</evidence>
<accession>D3F8E4</accession>
<evidence type="ECO:0000256" key="6">
    <source>
        <dbReference type="ARBA" id="ARBA00022840"/>
    </source>
</evidence>
<dbReference type="Gene3D" id="3.40.50.300">
    <property type="entry name" value="P-loop containing nucleotide triphosphate hydrolases"/>
    <property type="match status" value="2"/>
</dbReference>
<dbReference type="eggNOG" id="COG4608">
    <property type="taxonomic scope" value="Bacteria"/>
</dbReference>
<dbReference type="CDD" id="cd03257">
    <property type="entry name" value="ABC_NikE_OppD_transporters"/>
    <property type="match status" value="2"/>
</dbReference>
<evidence type="ECO:0000256" key="4">
    <source>
        <dbReference type="ARBA" id="ARBA00022475"/>
    </source>
</evidence>
<dbReference type="RefSeq" id="WP_012932067.1">
    <property type="nucleotide sequence ID" value="NC_013739.1"/>
</dbReference>
<dbReference type="InterPro" id="IPR027417">
    <property type="entry name" value="P-loop_NTPase"/>
</dbReference>
<dbReference type="PROSITE" id="PS00211">
    <property type="entry name" value="ABC_TRANSPORTER_1"/>
    <property type="match status" value="2"/>
</dbReference>
<feature type="compositionally biased region" description="Basic and acidic residues" evidence="8">
    <location>
        <begin position="319"/>
        <end position="330"/>
    </location>
</feature>
<evidence type="ECO:0000259" key="9">
    <source>
        <dbReference type="PROSITE" id="PS50893"/>
    </source>
</evidence>
<dbReference type="AlphaFoldDB" id="D3F8E4"/>
<reference evidence="10 11" key="1">
    <citation type="journal article" date="2010" name="Stand. Genomic Sci.">
        <title>Complete genome sequence of Conexibacter woesei type strain (ID131577).</title>
        <authorList>
            <person name="Pukall R."/>
            <person name="Lapidus A."/>
            <person name="Glavina Del Rio T."/>
            <person name="Copeland A."/>
            <person name="Tice H."/>
            <person name="Cheng J.-F."/>
            <person name="Lucas S."/>
            <person name="Chen F."/>
            <person name="Nolan M."/>
            <person name="Bruce D."/>
            <person name="Goodwin L."/>
            <person name="Pitluck S."/>
            <person name="Mavromatis K."/>
            <person name="Ivanova N."/>
            <person name="Ovchinnikova G."/>
            <person name="Pati A."/>
            <person name="Chen A."/>
            <person name="Palaniappan K."/>
            <person name="Land M."/>
            <person name="Hauser L."/>
            <person name="Chang Y.-J."/>
            <person name="Jeffries C.D."/>
            <person name="Chain P."/>
            <person name="Meincke L."/>
            <person name="Sims D."/>
            <person name="Brettin T."/>
            <person name="Detter J.C."/>
            <person name="Rohde M."/>
            <person name="Goeker M."/>
            <person name="Bristow J."/>
            <person name="Eisen J.A."/>
            <person name="Markowitz V."/>
            <person name="Kyrpides N.C."/>
            <person name="Klenk H.-P."/>
            <person name="Hugenholtz P."/>
        </authorList>
    </citation>
    <scope>NUCLEOTIDE SEQUENCE [LARGE SCALE GENOMIC DNA]</scope>
    <source>
        <strain evidence="11">DSM 14684 / CIP 108061 / JCM 11494 / NBRC 100937 / ID131577</strain>
    </source>
</reference>
<dbReference type="InterPro" id="IPR013563">
    <property type="entry name" value="Oligopep_ABC_C"/>
</dbReference>
<keyword evidence="4" id="KW-1003">Cell membrane</keyword>
<dbReference type="eggNOG" id="COG0444">
    <property type="taxonomic scope" value="Bacteria"/>
</dbReference>
<evidence type="ECO:0000256" key="1">
    <source>
        <dbReference type="ARBA" id="ARBA00004202"/>
    </source>
</evidence>
<feature type="compositionally biased region" description="Low complexity" evidence="8">
    <location>
        <begin position="331"/>
        <end position="345"/>
    </location>
</feature>
<dbReference type="SUPFAM" id="SSF52540">
    <property type="entry name" value="P-loop containing nucleoside triphosphate hydrolases"/>
    <property type="match status" value="2"/>
</dbReference>
<comment type="similarity">
    <text evidence="2">Belongs to the ABC transporter superfamily.</text>
</comment>
<dbReference type="EMBL" id="CP001854">
    <property type="protein sequence ID" value="ADB49014.1"/>
    <property type="molecule type" value="Genomic_DNA"/>
</dbReference>
<dbReference type="NCBIfam" id="TIGR01727">
    <property type="entry name" value="oligo_HPY"/>
    <property type="match status" value="1"/>
</dbReference>
<dbReference type="HOGENOM" id="CLU_000604_86_2_11"/>
<dbReference type="InterPro" id="IPR003439">
    <property type="entry name" value="ABC_transporter-like_ATP-bd"/>
</dbReference>
<keyword evidence="11" id="KW-1185">Reference proteome</keyword>
<dbReference type="InterPro" id="IPR017871">
    <property type="entry name" value="ABC_transporter-like_CS"/>
</dbReference>
<dbReference type="KEGG" id="cwo:Cwoe_0579"/>
<evidence type="ECO:0000256" key="5">
    <source>
        <dbReference type="ARBA" id="ARBA00022741"/>
    </source>
</evidence>
<evidence type="ECO:0000313" key="10">
    <source>
        <dbReference type="EMBL" id="ADB49014.1"/>
    </source>
</evidence>
<dbReference type="InterPro" id="IPR003593">
    <property type="entry name" value="AAA+_ATPase"/>
</dbReference>
<keyword evidence="3" id="KW-0813">Transport</keyword>
<dbReference type="InterPro" id="IPR050388">
    <property type="entry name" value="ABC_Ni/Peptide_Import"/>
</dbReference>
<keyword evidence="7" id="KW-0472">Membrane</keyword>